<dbReference type="EMBL" id="JAGTXO010000014">
    <property type="protein sequence ID" value="KAG8464112.1"/>
    <property type="molecule type" value="Genomic_DNA"/>
</dbReference>
<comment type="caution">
    <text evidence="2">The sequence shown here is derived from an EMBL/GenBank/DDBJ whole genome shotgun (WGS) entry which is preliminary data.</text>
</comment>
<name>A0A8J5XHK4_DIALT</name>
<feature type="domain" description="Phosphoribosyltransferase" evidence="1">
    <location>
        <begin position="83"/>
        <end position="194"/>
    </location>
</feature>
<gene>
    <name evidence="2" type="ORF">KFE25_000280</name>
</gene>
<organism evidence="2 3">
    <name type="scientific">Diacronema lutheri</name>
    <name type="common">Unicellular marine alga</name>
    <name type="synonym">Monochrysis lutheri</name>
    <dbReference type="NCBI Taxonomy" id="2081491"/>
    <lineage>
        <taxon>Eukaryota</taxon>
        <taxon>Haptista</taxon>
        <taxon>Haptophyta</taxon>
        <taxon>Pavlovophyceae</taxon>
        <taxon>Pavlovales</taxon>
        <taxon>Pavlovaceae</taxon>
        <taxon>Diacronema</taxon>
    </lineage>
</organism>
<dbReference type="InterPro" id="IPR000836">
    <property type="entry name" value="PRTase_dom"/>
</dbReference>
<evidence type="ECO:0000313" key="3">
    <source>
        <dbReference type="Proteomes" id="UP000751190"/>
    </source>
</evidence>
<dbReference type="PANTHER" id="PTHR43218">
    <property type="entry name" value="PHOSPHORIBOSYLTRANSFERASE-RELATED"/>
    <property type="match status" value="1"/>
</dbReference>
<sequence>MSDAPRPFGESVGAQVEARTQLEARLPQPPVGHYVATVGKHRIGLPLVQVRPDLAIALLETTSVDLDFVEACGAELADALRRLNAEVVVSAATLGIPVGAAVAKALGLHRQYVLMKTEKAHLADALVEPLTSTTTQGRQMLRLDRRWLPHLAGKRTVFVDDVISTGGSSAAGLRLLRAAGAHVVGLGAFLVEGDGWKGALGAEDAELVHALGRVPVFRPNGRGGWQEDWAC</sequence>
<reference evidence="2" key="1">
    <citation type="submission" date="2021-05" db="EMBL/GenBank/DDBJ databases">
        <title>The genome of the haptophyte Pavlova lutheri (Diacronema luteri, Pavlovales) - a model for lipid biosynthesis in eukaryotic algae.</title>
        <authorList>
            <person name="Hulatt C.J."/>
            <person name="Posewitz M.C."/>
        </authorList>
    </citation>
    <scope>NUCLEOTIDE SEQUENCE</scope>
    <source>
        <strain evidence="2">NIVA-4/92</strain>
    </source>
</reference>
<keyword evidence="3" id="KW-1185">Reference proteome</keyword>
<dbReference type="OMA" id="SERWRQP"/>
<dbReference type="Proteomes" id="UP000751190">
    <property type="component" value="Unassembled WGS sequence"/>
</dbReference>
<protein>
    <recommendedName>
        <fullName evidence="1">Phosphoribosyltransferase domain-containing protein</fullName>
    </recommendedName>
</protein>
<accession>A0A8J5XHK4</accession>
<dbReference type="InterPro" id="IPR029057">
    <property type="entry name" value="PRTase-like"/>
</dbReference>
<evidence type="ECO:0000259" key="1">
    <source>
        <dbReference type="Pfam" id="PF00156"/>
    </source>
</evidence>
<dbReference type="AlphaFoldDB" id="A0A8J5XHK4"/>
<dbReference type="Pfam" id="PF00156">
    <property type="entry name" value="Pribosyltran"/>
    <property type="match status" value="1"/>
</dbReference>
<dbReference type="OrthoDB" id="363185at2759"/>
<dbReference type="SUPFAM" id="SSF53271">
    <property type="entry name" value="PRTase-like"/>
    <property type="match status" value="1"/>
</dbReference>
<dbReference type="CDD" id="cd06223">
    <property type="entry name" value="PRTases_typeI"/>
    <property type="match status" value="1"/>
</dbReference>
<dbReference type="Gene3D" id="3.40.50.2020">
    <property type="match status" value="1"/>
</dbReference>
<evidence type="ECO:0000313" key="2">
    <source>
        <dbReference type="EMBL" id="KAG8464112.1"/>
    </source>
</evidence>
<proteinExistence type="predicted"/>
<dbReference type="PANTHER" id="PTHR43218:SF1">
    <property type="entry name" value="PHOSPHORIBOSYLTRANSFERASE"/>
    <property type="match status" value="1"/>
</dbReference>